<dbReference type="RefSeq" id="XP_007776068.1">
    <property type="nucleotide sequence ID" value="XM_007777878.1"/>
</dbReference>
<proteinExistence type="predicted"/>
<dbReference type="EMBL" id="JH711725">
    <property type="protein sequence ID" value="EIW73754.1"/>
    <property type="molecule type" value="Genomic_DNA"/>
</dbReference>
<gene>
    <name evidence="1" type="ORF">CONPUDRAFT_160753</name>
</gene>
<dbReference type="KEGG" id="cput:CONPUDRAFT_160753"/>
<evidence type="ECO:0000313" key="1">
    <source>
        <dbReference type="EMBL" id="EIW73754.1"/>
    </source>
</evidence>
<evidence type="ECO:0008006" key="3">
    <source>
        <dbReference type="Google" id="ProtNLM"/>
    </source>
</evidence>
<sequence length="62" mass="7349">MTSGCKKIDKYYQKTTKSDVYIMAMVLVPNQKLAYFKKYWPEDLQDGLKEEIESVERQEPVL</sequence>
<organism evidence="1 2">
    <name type="scientific">Coniophora puteana (strain RWD-64-598)</name>
    <name type="common">Brown rot fungus</name>
    <dbReference type="NCBI Taxonomy" id="741705"/>
    <lineage>
        <taxon>Eukaryota</taxon>
        <taxon>Fungi</taxon>
        <taxon>Dikarya</taxon>
        <taxon>Basidiomycota</taxon>
        <taxon>Agaricomycotina</taxon>
        <taxon>Agaricomycetes</taxon>
        <taxon>Agaricomycetidae</taxon>
        <taxon>Boletales</taxon>
        <taxon>Coniophorineae</taxon>
        <taxon>Coniophoraceae</taxon>
        <taxon>Coniophora</taxon>
    </lineage>
</organism>
<dbReference type="GeneID" id="19204397"/>
<dbReference type="AlphaFoldDB" id="R7SFA4"/>
<evidence type="ECO:0000313" key="2">
    <source>
        <dbReference type="Proteomes" id="UP000053558"/>
    </source>
</evidence>
<name>R7SFA4_CONPW</name>
<keyword evidence="2" id="KW-1185">Reference proteome</keyword>
<reference evidence="2" key="1">
    <citation type="journal article" date="2012" name="Science">
        <title>The Paleozoic origin of enzymatic lignin decomposition reconstructed from 31 fungal genomes.</title>
        <authorList>
            <person name="Floudas D."/>
            <person name="Binder M."/>
            <person name="Riley R."/>
            <person name="Barry K."/>
            <person name="Blanchette R.A."/>
            <person name="Henrissat B."/>
            <person name="Martinez A.T."/>
            <person name="Otillar R."/>
            <person name="Spatafora J.W."/>
            <person name="Yadav J.S."/>
            <person name="Aerts A."/>
            <person name="Benoit I."/>
            <person name="Boyd A."/>
            <person name="Carlson A."/>
            <person name="Copeland A."/>
            <person name="Coutinho P.M."/>
            <person name="de Vries R.P."/>
            <person name="Ferreira P."/>
            <person name="Findley K."/>
            <person name="Foster B."/>
            <person name="Gaskell J."/>
            <person name="Glotzer D."/>
            <person name="Gorecki P."/>
            <person name="Heitman J."/>
            <person name="Hesse C."/>
            <person name="Hori C."/>
            <person name="Igarashi K."/>
            <person name="Jurgens J.A."/>
            <person name="Kallen N."/>
            <person name="Kersten P."/>
            <person name="Kohler A."/>
            <person name="Kuees U."/>
            <person name="Kumar T.K.A."/>
            <person name="Kuo A."/>
            <person name="LaButti K."/>
            <person name="Larrondo L.F."/>
            <person name="Lindquist E."/>
            <person name="Ling A."/>
            <person name="Lombard V."/>
            <person name="Lucas S."/>
            <person name="Lundell T."/>
            <person name="Martin R."/>
            <person name="McLaughlin D.J."/>
            <person name="Morgenstern I."/>
            <person name="Morin E."/>
            <person name="Murat C."/>
            <person name="Nagy L.G."/>
            <person name="Nolan M."/>
            <person name="Ohm R.A."/>
            <person name="Patyshakuliyeva A."/>
            <person name="Rokas A."/>
            <person name="Ruiz-Duenas F.J."/>
            <person name="Sabat G."/>
            <person name="Salamov A."/>
            <person name="Samejima M."/>
            <person name="Schmutz J."/>
            <person name="Slot J.C."/>
            <person name="St John F."/>
            <person name="Stenlid J."/>
            <person name="Sun H."/>
            <person name="Sun S."/>
            <person name="Syed K."/>
            <person name="Tsang A."/>
            <person name="Wiebenga A."/>
            <person name="Young D."/>
            <person name="Pisabarro A."/>
            <person name="Eastwood D.C."/>
            <person name="Martin F."/>
            <person name="Cullen D."/>
            <person name="Grigoriev I.V."/>
            <person name="Hibbett D.S."/>
        </authorList>
    </citation>
    <scope>NUCLEOTIDE SEQUENCE [LARGE SCALE GENOMIC DNA]</scope>
    <source>
        <strain evidence="2">RWD-64-598 SS2</strain>
    </source>
</reference>
<dbReference type="OrthoDB" id="2690041at2759"/>
<dbReference type="Proteomes" id="UP000053558">
    <property type="component" value="Unassembled WGS sequence"/>
</dbReference>
<accession>R7SFA4</accession>
<protein>
    <recommendedName>
        <fullName evidence="3">hAT-like transposase RNase-H fold domain-containing protein</fullName>
    </recommendedName>
</protein>